<sequence length="224" mass="26031">MLLLTRDLLDQVFDHNLNEEFLIDQLDHLESSRELDGPVELYWLSMSRIMELALLCAGNYADFGQIRDVADLMVNPRHTEVHINGIWEPVRVKRHERMTKQFADYAPAGTNVREWLRDNTHLVHVKGPLIPNLYDKLKGADSLSESYISSVYSRMQKISETMAFVMQGQRMNPNYPLSGVFSKEKEFVEANLCRYNRNQFRQIGTDISGMLKDDKYCSSFLKFS</sequence>
<reference evidence="1 2" key="1">
    <citation type="submission" date="2016-11" db="EMBL/GenBank/DDBJ databases">
        <authorList>
            <person name="Jaros S."/>
            <person name="Januszkiewicz K."/>
            <person name="Wedrychowicz H."/>
        </authorList>
    </citation>
    <scope>NUCLEOTIDE SEQUENCE [LARGE SCALE GENOMIC DNA]</scope>
    <source>
        <strain evidence="1 2">DSM 9705</strain>
    </source>
</reference>
<dbReference type="EMBL" id="FQXS01000038">
    <property type="protein sequence ID" value="SHI11534.1"/>
    <property type="molecule type" value="Genomic_DNA"/>
</dbReference>
<organism evidence="1 2">
    <name type="scientific">Desulfofustis glycolicus DSM 9705</name>
    <dbReference type="NCBI Taxonomy" id="1121409"/>
    <lineage>
        <taxon>Bacteria</taxon>
        <taxon>Pseudomonadati</taxon>
        <taxon>Thermodesulfobacteriota</taxon>
        <taxon>Desulfobulbia</taxon>
        <taxon>Desulfobulbales</taxon>
        <taxon>Desulfocapsaceae</taxon>
        <taxon>Desulfofustis</taxon>
    </lineage>
</organism>
<name>A0A1M5YHY9_9BACT</name>
<protein>
    <submittedName>
        <fullName evidence="1">Uncharacterized protein</fullName>
    </submittedName>
</protein>
<gene>
    <name evidence="1" type="ORF">SAMN02745124_04037</name>
</gene>
<dbReference type="AlphaFoldDB" id="A0A1M5YHY9"/>
<dbReference type="Proteomes" id="UP000184139">
    <property type="component" value="Unassembled WGS sequence"/>
</dbReference>
<dbReference type="OrthoDB" id="5420858at2"/>
<accession>A0A1M5YHY9</accession>
<evidence type="ECO:0000313" key="2">
    <source>
        <dbReference type="Proteomes" id="UP000184139"/>
    </source>
</evidence>
<keyword evidence="2" id="KW-1185">Reference proteome</keyword>
<proteinExistence type="predicted"/>
<evidence type="ECO:0000313" key="1">
    <source>
        <dbReference type="EMBL" id="SHI11534.1"/>
    </source>
</evidence>
<dbReference type="RefSeq" id="WP_073378984.1">
    <property type="nucleotide sequence ID" value="NZ_FQXS01000038.1"/>
</dbReference>